<keyword evidence="1" id="KW-0732">Signal</keyword>
<organism evidence="2 3">
    <name type="scientific">Ferrimonas sediminicola</name>
    <dbReference type="NCBI Taxonomy" id="2569538"/>
    <lineage>
        <taxon>Bacteria</taxon>
        <taxon>Pseudomonadati</taxon>
        <taxon>Pseudomonadota</taxon>
        <taxon>Gammaproteobacteria</taxon>
        <taxon>Alteromonadales</taxon>
        <taxon>Ferrimonadaceae</taxon>
        <taxon>Ferrimonas</taxon>
    </lineage>
</organism>
<evidence type="ECO:0000256" key="1">
    <source>
        <dbReference type="SAM" id="SignalP"/>
    </source>
</evidence>
<name>A0A4U1B8W1_9GAMM</name>
<dbReference type="OrthoDB" id="6398905at2"/>
<dbReference type="EMBL" id="SWCI01000021">
    <property type="protein sequence ID" value="TKB46457.1"/>
    <property type="molecule type" value="Genomic_DNA"/>
</dbReference>
<keyword evidence="3" id="KW-1185">Reference proteome</keyword>
<proteinExistence type="predicted"/>
<feature type="signal peptide" evidence="1">
    <location>
        <begin position="1"/>
        <end position="22"/>
    </location>
</feature>
<dbReference type="RefSeq" id="WP_136854627.1">
    <property type="nucleotide sequence ID" value="NZ_SWCI01000021.1"/>
</dbReference>
<comment type="caution">
    <text evidence="2">The sequence shown here is derived from an EMBL/GenBank/DDBJ whole genome shotgun (WGS) entry which is preliminary data.</text>
</comment>
<reference evidence="2 3" key="1">
    <citation type="submission" date="2019-04" db="EMBL/GenBank/DDBJ databases">
        <authorList>
            <person name="Hwang J.C."/>
        </authorList>
    </citation>
    <scope>NUCLEOTIDE SEQUENCE [LARGE SCALE GENOMIC DNA]</scope>
    <source>
        <strain evidence="2 3">IMCC35001</strain>
    </source>
</reference>
<protein>
    <submittedName>
        <fullName evidence="2">Porin family protein</fullName>
    </submittedName>
</protein>
<dbReference type="Proteomes" id="UP000305674">
    <property type="component" value="Unassembled WGS sequence"/>
</dbReference>
<feature type="chain" id="PRO_5020846153" evidence="1">
    <location>
        <begin position="23"/>
        <end position="176"/>
    </location>
</feature>
<evidence type="ECO:0000313" key="3">
    <source>
        <dbReference type="Proteomes" id="UP000305674"/>
    </source>
</evidence>
<gene>
    <name evidence="2" type="ORF">FCL40_17840</name>
</gene>
<sequence>MVNVKQVILGLALVTASQCALAQWNFQGGIGASYLRQNNSNTGTESDVRPNLQFGVFKPVSDHWSMGTSLEYVPDDIAGSGASGNLLNWRVAEFGYQFAERWAVSFYGGAARYDRTDPGWGYGAGLGLLWLGGKQWALASEVNYVSTDVSFKESAPTEPSKRDKHAWATLTFKFRF</sequence>
<dbReference type="AlphaFoldDB" id="A0A4U1B8W1"/>
<evidence type="ECO:0000313" key="2">
    <source>
        <dbReference type="EMBL" id="TKB46457.1"/>
    </source>
</evidence>
<accession>A0A4U1B8W1</accession>